<gene>
    <name evidence="1" type="ORF">G8D99_10445</name>
</gene>
<sequence>MRKLQFTADCREHDHSQENVCHVTQGYVTELLSKKLVEHGFKMGNVQSANEQLAIQVEDNPIELGVNCSLKNKDGVLVCEISAHANEEQDWFEKIETQSVIKQLAQAVEDTLKQDAHFSEFSWKG</sequence>
<reference evidence="1 2" key="1">
    <citation type="submission" date="2020-03" db="EMBL/GenBank/DDBJ databases">
        <authorList>
            <person name="Zhu W."/>
        </authorList>
    </citation>
    <scope>NUCLEOTIDE SEQUENCE [LARGE SCALE GENOMIC DNA]</scope>
    <source>
        <strain evidence="1 2">185</strain>
    </source>
</reference>
<proteinExistence type="predicted"/>
<dbReference type="KEGG" id="alj:G8D99_10445"/>
<dbReference type="AlphaFoldDB" id="A0A6G8S5T5"/>
<dbReference type="Proteomes" id="UP000501939">
    <property type="component" value="Chromosome"/>
</dbReference>
<evidence type="ECO:0000313" key="1">
    <source>
        <dbReference type="EMBL" id="QIO09398.1"/>
    </source>
</evidence>
<accession>A0A6G8S5T5</accession>
<evidence type="ECO:0000313" key="2">
    <source>
        <dbReference type="Proteomes" id="UP000501939"/>
    </source>
</evidence>
<dbReference type="RefSeq" id="WP_166325494.1">
    <property type="nucleotide sequence ID" value="NZ_CP049916.1"/>
</dbReference>
<dbReference type="EMBL" id="CP049916">
    <property type="protein sequence ID" value="QIO09398.1"/>
    <property type="molecule type" value="Genomic_DNA"/>
</dbReference>
<organism evidence="1 2">
    <name type="scientific">Acinetobacter lanii</name>
    <dbReference type="NCBI Taxonomy" id="2715163"/>
    <lineage>
        <taxon>Bacteria</taxon>
        <taxon>Pseudomonadati</taxon>
        <taxon>Pseudomonadota</taxon>
        <taxon>Gammaproteobacteria</taxon>
        <taxon>Moraxellales</taxon>
        <taxon>Moraxellaceae</taxon>
        <taxon>Acinetobacter</taxon>
    </lineage>
</organism>
<keyword evidence="2" id="KW-1185">Reference proteome</keyword>
<protein>
    <submittedName>
        <fullName evidence="1">Uncharacterized protein</fullName>
    </submittedName>
</protein>
<name>A0A6G8S5T5_9GAMM</name>